<feature type="compositionally biased region" description="Low complexity" evidence="1">
    <location>
        <begin position="491"/>
        <end position="512"/>
    </location>
</feature>
<organism evidence="2 3">
    <name type="scientific">Tritrichomonas foetus</name>
    <dbReference type="NCBI Taxonomy" id="1144522"/>
    <lineage>
        <taxon>Eukaryota</taxon>
        <taxon>Metamonada</taxon>
        <taxon>Parabasalia</taxon>
        <taxon>Tritrichomonadida</taxon>
        <taxon>Tritrichomonadidae</taxon>
        <taxon>Tritrichomonas</taxon>
    </lineage>
</organism>
<gene>
    <name evidence="2" type="ORF">TRFO_11103</name>
</gene>
<accession>A0A1J4J751</accession>
<feature type="compositionally biased region" description="Low complexity" evidence="1">
    <location>
        <begin position="201"/>
        <end position="212"/>
    </location>
</feature>
<dbReference type="GeneID" id="94830545"/>
<feature type="compositionally biased region" description="Acidic residues" evidence="1">
    <location>
        <begin position="385"/>
        <end position="395"/>
    </location>
</feature>
<feature type="compositionally biased region" description="Polar residues" evidence="1">
    <location>
        <begin position="237"/>
        <end position="249"/>
    </location>
</feature>
<keyword evidence="3" id="KW-1185">Reference proteome</keyword>
<evidence type="ECO:0000313" key="3">
    <source>
        <dbReference type="Proteomes" id="UP000179807"/>
    </source>
</evidence>
<feature type="region of interest" description="Disordered" evidence="1">
    <location>
        <begin position="370"/>
        <end position="613"/>
    </location>
</feature>
<protein>
    <submittedName>
        <fullName evidence="2">Uncharacterized protein</fullName>
    </submittedName>
</protein>
<feature type="region of interest" description="Disordered" evidence="1">
    <location>
        <begin position="152"/>
        <end position="183"/>
    </location>
</feature>
<evidence type="ECO:0000256" key="1">
    <source>
        <dbReference type="SAM" id="MobiDB-lite"/>
    </source>
</evidence>
<dbReference type="EMBL" id="MLAK01001315">
    <property type="protein sequence ID" value="OHS94481.1"/>
    <property type="molecule type" value="Genomic_DNA"/>
</dbReference>
<reference evidence="2" key="1">
    <citation type="submission" date="2016-10" db="EMBL/GenBank/DDBJ databases">
        <authorList>
            <person name="Benchimol M."/>
            <person name="Almeida L.G."/>
            <person name="Vasconcelos A.T."/>
            <person name="Perreira-Neves A."/>
            <person name="Rosa I.A."/>
            <person name="Tasca T."/>
            <person name="Bogo M.R."/>
            <person name="de Souza W."/>
        </authorList>
    </citation>
    <scope>NUCLEOTIDE SEQUENCE [LARGE SCALE GENOMIC DNA]</scope>
    <source>
        <strain evidence="2">K</strain>
    </source>
</reference>
<feature type="compositionally biased region" description="Basic and acidic residues" evidence="1">
    <location>
        <begin position="396"/>
        <end position="447"/>
    </location>
</feature>
<dbReference type="VEuPathDB" id="TrichDB:TRFO_11103"/>
<dbReference type="Proteomes" id="UP000179807">
    <property type="component" value="Unassembled WGS sequence"/>
</dbReference>
<feature type="compositionally biased region" description="Acidic residues" evidence="1">
    <location>
        <begin position="461"/>
        <end position="479"/>
    </location>
</feature>
<comment type="caution">
    <text evidence="2">The sequence shown here is derived from an EMBL/GenBank/DDBJ whole genome shotgun (WGS) entry which is preliminary data.</text>
</comment>
<feature type="compositionally biased region" description="Basic and acidic residues" evidence="1">
    <location>
        <begin position="526"/>
        <end position="545"/>
    </location>
</feature>
<sequence>MENEYKMIKNNISTFNKKKLLAEIADQFDEMMGLRRENYKLFSELNDMCNKVQNSEVSKATKIFRKQLVYIDTLHEKFEKEQNKEYQLKGQIEELNHKSYISLEKEAELDKYKQRFIKARHFRKLREKECETMKKRYQEEIVLLKAMKKSKKKDQFSDKERKKFNNSMKGKVRNVYRARPTNHIKADNIEYQYSYGNKTINNNSTSDPNNSNKKIEESKDENNSKDNIEVLERKTQPKLQIQQKLSPNQKNEKQKLTASSSSVSSFLENFKNSDITPAPSDTKSILMHSNANDLFQSETSYDRKDESMNNKLSNESSIIPENIMINAQEPNIEIKEETNEENKEITGNENPVPIVIIQEEKEEMNEENIFADKVDDLIPQTSKSEEEDNNIEIDSSDIKEEEAIKIIRENEEIQEIKEEQIHSKDKEMDIKELSQESKSQENKKQNNQEEDGGKEDRETDREEEEDSEKEETDREEEEIKELKESRNEYNSSSSSSSKMSHSSSQKHSSSGSPKNLSENDFDDFESSEKAEKKSSNTSPNEKHKEEEEDNVNIEGSSGGTHPLKSVIEDTEEKFHNIDENDELSKQEHINHARNEIKTSSSSNTKIESDDFIP</sequence>
<proteinExistence type="predicted"/>
<name>A0A1J4J751_9EUKA</name>
<feature type="region of interest" description="Disordered" evidence="1">
    <location>
        <begin position="199"/>
        <end position="260"/>
    </location>
</feature>
<feature type="compositionally biased region" description="Basic and acidic residues" evidence="1">
    <location>
        <begin position="213"/>
        <end position="235"/>
    </location>
</feature>
<evidence type="ECO:0000313" key="2">
    <source>
        <dbReference type="EMBL" id="OHS94481.1"/>
    </source>
</evidence>
<dbReference type="RefSeq" id="XP_068347618.1">
    <property type="nucleotide sequence ID" value="XM_068495841.1"/>
</dbReference>
<feature type="compositionally biased region" description="Basic residues" evidence="1">
    <location>
        <begin position="170"/>
        <end position="182"/>
    </location>
</feature>
<feature type="compositionally biased region" description="Basic and acidic residues" evidence="1">
    <location>
        <begin position="572"/>
        <end position="596"/>
    </location>
</feature>
<feature type="compositionally biased region" description="Basic and acidic residues" evidence="1">
    <location>
        <begin position="153"/>
        <end position="163"/>
    </location>
</feature>
<dbReference type="AlphaFoldDB" id="A0A1J4J751"/>